<proteinExistence type="predicted"/>
<reference evidence="1" key="2">
    <citation type="journal article" date="2015" name="Fish Shellfish Immunol.">
        <title>Early steps in the European eel (Anguilla anguilla)-Vibrio vulnificus interaction in the gills: Role of the RtxA13 toxin.</title>
        <authorList>
            <person name="Callol A."/>
            <person name="Pajuelo D."/>
            <person name="Ebbesson L."/>
            <person name="Teles M."/>
            <person name="MacKenzie S."/>
            <person name="Amaro C."/>
        </authorList>
    </citation>
    <scope>NUCLEOTIDE SEQUENCE</scope>
</reference>
<organism evidence="1">
    <name type="scientific">Anguilla anguilla</name>
    <name type="common">European freshwater eel</name>
    <name type="synonym">Muraena anguilla</name>
    <dbReference type="NCBI Taxonomy" id="7936"/>
    <lineage>
        <taxon>Eukaryota</taxon>
        <taxon>Metazoa</taxon>
        <taxon>Chordata</taxon>
        <taxon>Craniata</taxon>
        <taxon>Vertebrata</taxon>
        <taxon>Euteleostomi</taxon>
        <taxon>Actinopterygii</taxon>
        <taxon>Neopterygii</taxon>
        <taxon>Teleostei</taxon>
        <taxon>Anguilliformes</taxon>
        <taxon>Anguillidae</taxon>
        <taxon>Anguilla</taxon>
    </lineage>
</organism>
<accession>A0A0E9PLV9</accession>
<evidence type="ECO:0000313" key="1">
    <source>
        <dbReference type="EMBL" id="JAH05626.1"/>
    </source>
</evidence>
<protein>
    <submittedName>
        <fullName evidence="1">Uncharacterized protein</fullName>
    </submittedName>
</protein>
<dbReference type="EMBL" id="GBXM01102951">
    <property type="protein sequence ID" value="JAH05626.1"/>
    <property type="molecule type" value="Transcribed_RNA"/>
</dbReference>
<name>A0A0E9PLV9_ANGAN</name>
<sequence length="13" mass="1512">MKIHLILSMCPLL</sequence>
<reference evidence="1" key="1">
    <citation type="submission" date="2014-11" db="EMBL/GenBank/DDBJ databases">
        <authorList>
            <person name="Amaro Gonzalez C."/>
        </authorList>
    </citation>
    <scope>NUCLEOTIDE SEQUENCE</scope>
</reference>